<keyword evidence="2" id="KW-0378">Hydrolase</keyword>
<dbReference type="PROSITE" id="PS50994">
    <property type="entry name" value="INTEGRASE"/>
    <property type="match status" value="1"/>
</dbReference>
<dbReference type="PANTHER" id="PTHR42648">
    <property type="entry name" value="TRANSPOSASE, PUTATIVE-RELATED"/>
    <property type="match status" value="1"/>
</dbReference>
<feature type="domain" description="Integrase catalytic" evidence="3">
    <location>
        <begin position="414"/>
        <end position="578"/>
    </location>
</feature>
<comment type="caution">
    <text evidence="4">The sequence shown here is derived from an EMBL/GenBank/DDBJ whole genome shotgun (WGS) entry which is preliminary data.</text>
</comment>
<dbReference type="InterPro" id="IPR036397">
    <property type="entry name" value="RNaseH_sf"/>
</dbReference>
<organism evidence="4 5">
    <name type="scientific">Vitis vinifera</name>
    <name type="common">Grape</name>
    <dbReference type="NCBI Taxonomy" id="29760"/>
    <lineage>
        <taxon>Eukaryota</taxon>
        <taxon>Viridiplantae</taxon>
        <taxon>Streptophyta</taxon>
        <taxon>Embryophyta</taxon>
        <taxon>Tracheophyta</taxon>
        <taxon>Spermatophyta</taxon>
        <taxon>Magnoliopsida</taxon>
        <taxon>eudicotyledons</taxon>
        <taxon>Gunneridae</taxon>
        <taxon>Pentapetalae</taxon>
        <taxon>rosids</taxon>
        <taxon>Vitales</taxon>
        <taxon>Vitaceae</taxon>
        <taxon>Viteae</taxon>
        <taxon>Vitis</taxon>
    </lineage>
</organism>
<dbReference type="InterPro" id="IPR039537">
    <property type="entry name" value="Retrotran_Ty1/copia-like"/>
</dbReference>
<dbReference type="InterPro" id="IPR013103">
    <property type="entry name" value="RVT_2"/>
</dbReference>
<evidence type="ECO:0000256" key="2">
    <source>
        <dbReference type="ARBA" id="ARBA00022801"/>
    </source>
</evidence>
<evidence type="ECO:0000256" key="1">
    <source>
        <dbReference type="ARBA" id="ARBA00022723"/>
    </source>
</evidence>
<accession>A0A438E9H3</accession>
<dbReference type="Pfam" id="PF25597">
    <property type="entry name" value="SH3_retrovirus"/>
    <property type="match status" value="1"/>
</dbReference>
<protein>
    <submittedName>
        <fullName evidence="4">Retrovirus-related Pol polyprotein from transposon RE2</fullName>
    </submittedName>
</protein>
<dbReference type="PANTHER" id="PTHR42648:SF26">
    <property type="entry name" value="INTEGRASE CATALYTIC DOMAIN-CONTAINING PROTEIN"/>
    <property type="match status" value="1"/>
</dbReference>
<dbReference type="Pfam" id="PF14223">
    <property type="entry name" value="Retrotran_gag_2"/>
    <property type="match status" value="1"/>
</dbReference>
<keyword evidence="1" id="KW-0479">Metal-binding</keyword>
<dbReference type="Pfam" id="PF13976">
    <property type="entry name" value="gag_pre-integrs"/>
    <property type="match status" value="1"/>
</dbReference>
<gene>
    <name evidence="4" type="primary">RE2_266</name>
    <name evidence="4" type="ORF">CK203_070967</name>
</gene>
<sequence>MEETSRTTNFLPVSFPHPVSSKLDNHNFLVWRKQILTTLRGHKLQHFLSETSVLPSEFLSSDDETQNHVNPKFQDWEQQDQLIMSWLLASITDALLTRMVNCDTSAQVWKTLELYFATQVRAKVTQFKTQLHNTKKGDLSISDYLLKIINVVDLLALVGHKISVKDHIDAIFEGLPQDYETFIISVNSRLDPYTVEEIEALLLAQESRIEKNIKIADLSTPSLAHLITTNRNGSPHFNYRASTRNSNFRPPTHSGNGMQHFRGNFTQQGRGRHGRGSWKGNNKPQCQLCGRIGTSSVKPTTAEIIQDNNWYPDSGATHHLTPNPNNLLTKSQFPSSDEVFEGNALPSKEPTVPASPTSPFTLWHNRLGHPSSHIVSLVLNKCNLPHLNKIPSLICSSCCMGKIHKSPFLHSTSSYTKPLELIHTDLWGPASTPSSHGHQYYIHFIDSYSRFTWIYMLKHKSEAFQVFLHFKSQVELQLGHKIKAVQSDWGGEYRSFTQYLTSNGIIHRISCPYTHEQNGLAERNHRHIVEHGIALLAQASLPFKYWDEAFRTSVYLINRLPTPVLKKKSPLEVLFHQKPSYSQLKVFGCMCYPNLRPFNHHKLQFRSIPCTFLGYSLNHKGYKCLSPNGNILISRDVIFDEHAFPFAQLQSQKQTTSSFSSSSTSLPCQTSLPLMVLPSSTSCSTSSPTNPSIFPATSNHNVASQPPPSSAPPFPTHHMIIRSKNGIFKPKAYLISTTPTSVLEALQLSHWKQAMTDEYLALLRNNTWDLVPPPTDRKLIGCKWVFKVKENPDGTINKYKARLVAKGFHQIAGFDFN</sequence>
<evidence type="ECO:0000313" key="5">
    <source>
        <dbReference type="Proteomes" id="UP000288805"/>
    </source>
</evidence>
<evidence type="ECO:0000313" key="4">
    <source>
        <dbReference type="EMBL" id="RVW44416.1"/>
    </source>
</evidence>
<dbReference type="EMBL" id="QGNW01001357">
    <property type="protein sequence ID" value="RVW44416.1"/>
    <property type="molecule type" value="Genomic_DNA"/>
</dbReference>
<dbReference type="Gene3D" id="3.30.420.10">
    <property type="entry name" value="Ribonuclease H-like superfamily/Ribonuclease H"/>
    <property type="match status" value="1"/>
</dbReference>
<dbReference type="SUPFAM" id="SSF53098">
    <property type="entry name" value="Ribonuclease H-like"/>
    <property type="match status" value="1"/>
</dbReference>
<dbReference type="GO" id="GO:0016787">
    <property type="term" value="F:hydrolase activity"/>
    <property type="evidence" value="ECO:0007669"/>
    <property type="project" value="UniProtKB-KW"/>
</dbReference>
<evidence type="ECO:0000259" key="3">
    <source>
        <dbReference type="PROSITE" id="PS50994"/>
    </source>
</evidence>
<reference evidence="4 5" key="1">
    <citation type="journal article" date="2018" name="PLoS Genet.">
        <title>Population sequencing reveals clonal diversity and ancestral inbreeding in the grapevine cultivar Chardonnay.</title>
        <authorList>
            <person name="Roach M.J."/>
            <person name="Johnson D.L."/>
            <person name="Bohlmann J."/>
            <person name="van Vuuren H.J."/>
            <person name="Jones S.J."/>
            <person name="Pretorius I.S."/>
            <person name="Schmidt S.A."/>
            <person name="Borneman A.R."/>
        </authorList>
    </citation>
    <scope>NUCLEOTIDE SEQUENCE [LARGE SCALE GENOMIC DNA]</scope>
    <source>
        <strain evidence="5">cv. Chardonnay</strain>
        <tissue evidence="4">Leaf</tissue>
    </source>
</reference>
<dbReference type="Pfam" id="PF00665">
    <property type="entry name" value="rve"/>
    <property type="match status" value="1"/>
</dbReference>
<name>A0A438E9H3_VITVI</name>
<dbReference type="InterPro" id="IPR012337">
    <property type="entry name" value="RNaseH-like_sf"/>
</dbReference>
<dbReference type="GO" id="GO:0046872">
    <property type="term" value="F:metal ion binding"/>
    <property type="evidence" value="ECO:0007669"/>
    <property type="project" value="UniProtKB-KW"/>
</dbReference>
<dbReference type="InterPro" id="IPR001584">
    <property type="entry name" value="Integrase_cat-core"/>
</dbReference>
<dbReference type="GO" id="GO:0003676">
    <property type="term" value="F:nucleic acid binding"/>
    <property type="evidence" value="ECO:0007669"/>
    <property type="project" value="InterPro"/>
</dbReference>
<proteinExistence type="predicted"/>
<dbReference type="InterPro" id="IPR057670">
    <property type="entry name" value="SH3_retrovirus"/>
</dbReference>
<dbReference type="Pfam" id="PF07727">
    <property type="entry name" value="RVT_2"/>
    <property type="match status" value="1"/>
</dbReference>
<dbReference type="AlphaFoldDB" id="A0A438E9H3"/>
<dbReference type="Proteomes" id="UP000288805">
    <property type="component" value="Unassembled WGS sequence"/>
</dbReference>
<dbReference type="InterPro" id="IPR025724">
    <property type="entry name" value="GAG-pre-integrase_dom"/>
</dbReference>
<dbReference type="GO" id="GO:0015074">
    <property type="term" value="P:DNA integration"/>
    <property type="evidence" value="ECO:0007669"/>
    <property type="project" value="InterPro"/>
</dbReference>